<dbReference type="Gene3D" id="2.40.170.20">
    <property type="entry name" value="TonB-dependent receptor, beta-barrel domain"/>
    <property type="match status" value="1"/>
</dbReference>
<accession>A0A918N3L0</accession>
<keyword evidence="5 7" id="KW-0472">Membrane</keyword>
<sequence length="1246" mass="139371">MVQSLNHIKNMKKIRQNRTNGAVKLIFNLKMRLTILLIILSLFRINANTYSQNTKISLDVKNFTIEKVFDLIQKKTEFKVFFKGAEVNTQRKVSLRVSNKRVEYILDQIFKNTSISYKIVDKQIVLIKKSIDTNYIIPLKKKPQSSLVKPQQGIEITGQVMDKNGLPIPSATVSIQGTTTGVVTDFDGNFNMRVSLLDVLKVENLGFETQTITVTDKNKKKYYFTLNESIESLNEVIITDGYKKVDRRLFAGVATKLNLEDIKIDGVSDASRLLEGRDAGVVVDNVSGSFGASPRIRIRGNTSLNGNNNPIWVVDGVILEDNVELDQQDLASGDINSLIGSSIAGLNPDDIQSFSVLKDASATALYGARAKNGVIVITTKKGKRGGVSVNYNNNFSFRLRPRYTNFNVLNSQQELSVYAELVEKGLVDLTSAQRAESYGVLGKYYNLRRPNDVQIGTNGQLADSFFQRYQVANTDWFKTLFTDLTLQQNHSLSVSGGSDDAIYYFSLSYLNDEGQTIGDKAQRYTTKLNTKFNLSDKLSLSTALTGSFRDQIAPGTNDRVLNPITGEFDREFEINPYSYSLTNSRSVTPYDENGDLEFFRKNYAPFNIIHELDNNYINIDVTDITFQTDLEYKIAKNLTANSTFNYRKAITQREHVIGDRSNQAEAFRAGAGDNIIGPINPFLYQDRDNPDRPPYSILPEGGINIYNENVLDYLYLRNSITWNPSINDNNQFTFLLGQEIKSSNRQSREYNGIGISYENGYLINTNPDAIDQLVDGNDQYFNISNFRDRFTGFFLNAGYTLNNKYTVNGTLRYDGSNLQGSSPKARYLTNYNISGAWNIDKEEFFNVEWVNLLKLKATYGLSGGRGPLTSATLDLRARVPLRPQDLESVININSLENKDLTFEKLKEFSTGLEFSLFNNRIAGEIGYYQRNSFDLIGTVKTSGVGGQAFKSGNYADLNVEGYEFGVSTVNIKTKNFEWSTNINVGYNTEEVKELQFNPRLVDLISPGGAAFTGREISALYSTRFAGLNEFGIPTFFDADNNRVTNIDLQSRENIEKILKYEGPTQPRGAGGLSNTFKYGGFSLSANISFKFDYKIRLNGNFDAAYTDFNSLPGELINRWALPGDENVTNIPAILDNRTIINQLNGTVNNGLVSAGNNAYQLYNNSDLRVVDGTYARMRSIALGYTVPSEYAKKIGFTSAKIRLQGENLFLLYSDKGLNGQDPEFFNSGGAALPVPKTVSVSLNVGF</sequence>
<dbReference type="NCBIfam" id="TIGR04057">
    <property type="entry name" value="SusC_RagA_signa"/>
    <property type="match status" value="1"/>
</dbReference>
<dbReference type="SUPFAM" id="SSF56935">
    <property type="entry name" value="Porins"/>
    <property type="match status" value="1"/>
</dbReference>
<dbReference type="Pfam" id="PF13715">
    <property type="entry name" value="CarbopepD_reg_2"/>
    <property type="match status" value="1"/>
</dbReference>
<dbReference type="GO" id="GO:0009279">
    <property type="term" value="C:cell outer membrane"/>
    <property type="evidence" value="ECO:0007669"/>
    <property type="project" value="UniProtKB-SubCell"/>
</dbReference>
<keyword evidence="2 7" id="KW-0813">Transport</keyword>
<keyword evidence="6 7" id="KW-0998">Cell outer membrane</keyword>
<dbReference type="SMART" id="SM00965">
    <property type="entry name" value="STN"/>
    <property type="match status" value="1"/>
</dbReference>
<dbReference type="NCBIfam" id="TIGR04056">
    <property type="entry name" value="OMP_RagA_SusC"/>
    <property type="match status" value="1"/>
</dbReference>
<organism evidence="9 10">
    <name type="scientific">Aquimarina muelleri</name>
    <dbReference type="NCBI Taxonomy" id="279356"/>
    <lineage>
        <taxon>Bacteria</taxon>
        <taxon>Pseudomonadati</taxon>
        <taxon>Bacteroidota</taxon>
        <taxon>Flavobacteriia</taxon>
        <taxon>Flavobacteriales</taxon>
        <taxon>Flavobacteriaceae</taxon>
        <taxon>Aquimarina</taxon>
    </lineage>
</organism>
<dbReference type="InterPro" id="IPR012910">
    <property type="entry name" value="Plug_dom"/>
</dbReference>
<name>A0A918N3L0_9FLAO</name>
<evidence type="ECO:0000256" key="4">
    <source>
        <dbReference type="ARBA" id="ARBA00022692"/>
    </source>
</evidence>
<dbReference type="InterPro" id="IPR039426">
    <property type="entry name" value="TonB-dep_rcpt-like"/>
</dbReference>
<feature type="domain" description="Secretin/TonB short N-terminal" evidence="8">
    <location>
        <begin position="78"/>
        <end position="129"/>
    </location>
</feature>
<evidence type="ECO:0000256" key="7">
    <source>
        <dbReference type="PROSITE-ProRule" id="PRU01360"/>
    </source>
</evidence>
<dbReference type="InterPro" id="IPR023996">
    <property type="entry name" value="TonB-dep_OMP_SusC/RagA"/>
</dbReference>
<evidence type="ECO:0000313" key="10">
    <source>
        <dbReference type="Proteomes" id="UP000601108"/>
    </source>
</evidence>
<dbReference type="AlphaFoldDB" id="A0A918N3L0"/>
<dbReference type="Gene3D" id="2.170.130.10">
    <property type="entry name" value="TonB-dependent receptor, plug domain"/>
    <property type="match status" value="1"/>
</dbReference>
<evidence type="ECO:0000256" key="6">
    <source>
        <dbReference type="ARBA" id="ARBA00023237"/>
    </source>
</evidence>
<dbReference type="InterPro" id="IPR011662">
    <property type="entry name" value="Secretin/TonB_short_N"/>
</dbReference>
<evidence type="ECO:0000313" key="9">
    <source>
        <dbReference type="EMBL" id="GGX14729.1"/>
    </source>
</evidence>
<dbReference type="InterPro" id="IPR036942">
    <property type="entry name" value="Beta-barrel_TonB_sf"/>
</dbReference>
<dbReference type="EMBL" id="BMWS01000008">
    <property type="protein sequence ID" value="GGX14729.1"/>
    <property type="molecule type" value="Genomic_DNA"/>
</dbReference>
<dbReference type="Pfam" id="PF07660">
    <property type="entry name" value="STN"/>
    <property type="match status" value="1"/>
</dbReference>
<keyword evidence="3 7" id="KW-1134">Transmembrane beta strand</keyword>
<keyword evidence="4 7" id="KW-0812">Transmembrane</keyword>
<dbReference type="SUPFAM" id="SSF49464">
    <property type="entry name" value="Carboxypeptidase regulatory domain-like"/>
    <property type="match status" value="1"/>
</dbReference>
<keyword evidence="10" id="KW-1185">Reference proteome</keyword>
<reference evidence="9 10" key="1">
    <citation type="journal article" date="2014" name="Int. J. Syst. Evol. Microbiol.">
        <title>Complete genome sequence of Corynebacterium casei LMG S-19264T (=DSM 44701T), isolated from a smear-ripened cheese.</title>
        <authorList>
            <consortium name="US DOE Joint Genome Institute (JGI-PGF)"/>
            <person name="Walter F."/>
            <person name="Albersmeier A."/>
            <person name="Kalinowski J."/>
            <person name="Ruckert C."/>
        </authorList>
    </citation>
    <scope>NUCLEOTIDE SEQUENCE [LARGE SCALE GENOMIC DNA]</scope>
    <source>
        <strain evidence="9 10">KCTC 12285</strain>
    </source>
</reference>
<dbReference type="InterPro" id="IPR023997">
    <property type="entry name" value="TonB-dep_OMP_SusC/RagA_CS"/>
</dbReference>
<dbReference type="Proteomes" id="UP000601108">
    <property type="component" value="Unassembled WGS sequence"/>
</dbReference>
<evidence type="ECO:0000256" key="1">
    <source>
        <dbReference type="ARBA" id="ARBA00004571"/>
    </source>
</evidence>
<comment type="subcellular location">
    <subcellularLocation>
        <location evidence="1 7">Cell outer membrane</location>
        <topology evidence="1 7">Multi-pass membrane protein</topology>
    </subcellularLocation>
</comment>
<dbReference type="Pfam" id="PF07715">
    <property type="entry name" value="Plug"/>
    <property type="match status" value="1"/>
</dbReference>
<dbReference type="Gene3D" id="2.60.40.1120">
    <property type="entry name" value="Carboxypeptidase-like, regulatory domain"/>
    <property type="match status" value="1"/>
</dbReference>
<evidence type="ECO:0000256" key="2">
    <source>
        <dbReference type="ARBA" id="ARBA00022448"/>
    </source>
</evidence>
<comment type="caution">
    <text evidence="9">The sequence shown here is derived from an EMBL/GenBank/DDBJ whole genome shotgun (WGS) entry which is preliminary data.</text>
</comment>
<dbReference type="InterPro" id="IPR008969">
    <property type="entry name" value="CarboxyPept-like_regulatory"/>
</dbReference>
<gene>
    <name evidence="9" type="ORF">GCM10007384_15420</name>
</gene>
<evidence type="ECO:0000256" key="3">
    <source>
        <dbReference type="ARBA" id="ARBA00022452"/>
    </source>
</evidence>
<proteinExistence type="inferred from homology"/>
<evidence type="ECO:0000259" key="8">
    <source>
        <dbReference type="SMART" id="SM00965"/>
    </source>
</evidence>
<evidence type="ECO:0000256" key="5">
    <source>
        <dbReference type="ARBA" id="ARBA00023136"/>
    </source>
</evidence>
<dbReference type="PROSITE" id="PS52016">
    <property type="entry name" value="TONB_DEPENDENT_REC_3"/>
    <property type="match status" value="1"/>
</dbReference>
<comment type="similarity">
    <text evidence="7">Belongs to the TonB-dependent receptor family.</text>
</comment>
<protein>
    <submittedName>
        <fullName evidence="9">SusC/RagA family TonB-linked outer membrane protein</fullName>
    </submittedName>
</protein>
<dbReference type="InterPro" id="IPR037066">
    <property type="entry name" value="Plug_dom_sf"/>
</dbReference>